<sequence>MGAGSPGDVWRAYQVPALVAAGYRTIAPDSRGVGGSSSEFPAPPETMAGDAARILRQIADGPVLVVGTSMGARVAVELAAREPDLVAGMVLMAAQSSAGTVAQMYLRAHAALTGDVVPGSESLRVLLGCAGLSPRTLEDPVSARNWADLFSCQPWPPPTGVVEQFRVAASVPGPDPDMLGRCTVPGTVVSFADDIIAPPGAVREFADLLPRVDVVTVEDAGHLGYLEQPEETNRIILAAARRYLA</sequence>
<dbReference type="GO" id="GO:0016020">
    <property type="term" value="C:membrane"/>
    <property type="evidence" value="ECO:0007669"/>
    <property type="project" value="TreeGrafter"/>
</dbReference>
<feature type="domain" description="AB hydrolase-1" evidence="2">
    <location>
        <begin position="2"/>
        <end position="234"/>
    </location>
</feature>
<name>A0A9Q4C741_9CORY</name>
<dbReference type="Gene3D" id="3.40.50.1820">
    <property type="entry name" value="alpha/beta hydrolase"/>
    <property type="match status" value="1"/>
</dbReference>
<evidence type="ECO:0000313" key="4">
    <source>
        <dbReference type="Proteomes" id="UP001071478"/>
    </source>
</evidence>
<dbReference type="InterPro" id="IPR000073">
    <property type="entry name" value="AB_hydrolase_1"/>
</dbReference>
<dbReference type="InterPro" id="IPR050266">
    <property type="entry name" value="AB_hydrolase_sf"/>
</dbReference>
<comment type="caution">
    <text evidence="3">The sequence shown here is derived from an EMBL/GenBank/DDBJ whole genome shotgun (WGS) entry which is preliminary data.</text>
</comment>
<dbReference type="PRINTS" id="PR00111">
    <property type="entry name" value="ABHYDROLASE"/>
</dbReference>
<dbReference type="PANTHER" id="PTHR43798:SF31">
    <property type="entry name" value="AB HYDROLASE SUPERFAMILY PROTEIN YCLE"/>
    <property type="match status" value="1"/>
</dbReference>
<dbReference type="AlphaFoldDB" id="A0A9Q4C741"/>
<proteinExistence type="predicted"/>
<evidence type="ECO:0000313" key="3">
    <source>
        <dbReference type="EMBL" id="MCX7468176.1"/>
    </source>
</evidence>
<dbReference type="PRINTS" id="PR00412">
    <property type="entry name" value="EPOXHYDRLASE"/>
</dbReference>
<keyword evidence="1 3" id="KW-0378">Hydrolase</keyword>
<evidence type="ECO:0000259" key="2">
    <source>
        <dbReference type="Pfam" id="PF12697"/>
    </source>
</evidence>
<dbReference type="InterPro" id="IPR000639">
    <property type="entry name" value="Epox_hydrolase-like"/>
</dbReference>
<organism evidence="3 4">
    <name type="scientific">Corynebacterium pygosceleis</name>
    <dbReference type="NCBI Taxonomy" id="2800406"/>
    <lineage>
        <taxon>Bacteria</taxon>
        <taxon>Bacillati</taxon>
        <taxon>Actinomycetota</taxon>
        <taxon>Actinomycetes</taxon>
        <taxon>Mycobacteriales</taxon>
        <taxon>Corynebacteriaceae</taxon>
        <taxon>Corynebacterium</taxon>
    </lineage>
</organism>
<protein>
    <submittedName>
        <fullName evidence="3">Alpha/beta hydrolase</fullName>
    </submittedName>
</protein>
<dbReference type="Pfam" id="PF12697">
    <property type="entry name" value="Abhydrolase_6"/>
    <property type="match status" value="1"/>
</dbReference>
<gene>
    <name evidence="3" type="ORF">OS129_04670</name>
</gene>
<dbReference type="InterPro" id="IPR029058">
    <property type="entry name" value="AB_hydrolase_fold"/>
</dbReference>
<dbReference type="SUPFAM" id="SSF53474">
    <property type="entry name" value="alpha/beta-Hydrolases"/>
    <property type="match status" value="1"/>
</dbReference>
<accession>A0A9Q4C741</accession>
<reference evidence="3" key="1">
    <citation type="submission" date="2022-11" db="EMBL/GenBank/DDBJ databases">
        <title>Corynebacterium sp. isolated from Penguins.</title>
        <authorList>
            <person name="Sedlar K."/>
            <person name="Svec P."/>
        </authorList>
    </citation>
    <scope>NUCLEOTIDE SEQUENCE</scope>
    <source>
        <strain evidence="3">P7374</strain>
    </source>
</reference>
<dbReference type="PANTHER" id="PTHR43798">
    <property type="entry name" value="MONOACYLGLYCEROL LIPASE"/>
    <property type="match status" value="1"/>
</dbReference>
<dbReference type="GO" id="GO:0016787">
    <property type="term" value="F:hydrolase activity"/>
    <property type="evidence" value="ECO:0007669"/>
    <property type="project" value="UniProtKB-KW"/>
</dbReference>
<evidence type="ECO:0000256" key="1">
    <source>
        <dbReference type="ARBA" id="ARBA00022801"/>
    </source>
</evidence>
<dbReference type="EMBL" id="JAPMKU010000002">
    <property type="protein sequence ID" value="MCX7468176.1"/>
    <property type="molecule type" value="Genomic_DNA"/>
</dbReference>
<dbReference type="Proteomes" id="UP001071478">
    <property type="component" value="Unassembled WGS sequence"/>
</dbReference>